<dbReference type="InterPro" id="IPR014710">
    <property type="entry name" value="RmlC-like_jellyroll"/>
</dbReference>
<dbReference type="Proteomes" id="UP000236454">
    <property type="component" value="Unassembled WGS sequence"/>
</dbReference>
<dbReference type="PROSITE" id="PS50042">
    <property type="entry name" value="CNMP_BINDING_3"/>
    <property type="match status" value="1"/>
</dbReference>
<proteinExistence type="predicted"/>
<feature type="domain" description="Cyclic nucleotide-binding" evidence="1">
    <location>
        <begin position="25"/>
        <end position="124"/>
    </location>
</feature>
<evidence type="ECO:0000313" key="2">
    <source>
        <dbReference type="EMBL" id="SFT42682.1"/>
    </source>
</evidence>
<dbReference type="AlphaFoldDB" id="A0A1I6XXF1"/>
<dbReference type="STRING" id="477690.SAMN05216474_0502"/>
<dbReference type="InterPro" id="IPR000595">
    <property type="entry name" value="cNMP-bd_dom"/>
</dbReference>
<gene>
    <name evidence="2" type="ORF">SAMN05216474_0502</name>
</gene>
<reference evidence="2 3" key="1">
    <citation type="submission" date="2016-10" db="EMBL/GenBank/DDBJ databases">
        <authorList>
            <person name="de Groot N.N."/>
        </authorList>
    </citation>
    <scope>NUCLEOTIDE SEQUENCE [LARGE SCALE GENOMIC DNA]</scope>
    <source>
        <strain evidence="2 3">CGMCC 1.7005</strain>
    </source>
</reference>
<sequence>MLSLIFVSIMGITQREIQQVFSTLDLSEEVFAYLASKFERIELKKGEHLLRAGNRVEHNYYLFDGCVRAYFIDDAGKEHTFQFALSDWWTSDYNAMLKKEPAMMNIEALKDTVLFALHMDDLEETCDKFPDVQRFHRRKLQGAFAAFQRRIMENLSKTAKERYLNFIQAYPDIEREVKNYHIASYLGITSESLSRIRRELSRKDKARAIS</sequence>
<dbReference type="Gene3D" id="2.60.120.10">
    <property type="entry name" value="Jelly Rolls"/>
    <property type="match status" value="1"/>
</dbReference>
<keyword evidence="2" id="KW-0808">Transferase</keyword>
<dbReference type="RefSeq" id="WP_244526182.1">
    <property type="nucleotide sequence ID" value="NZ_FPAS01000001.1"/>
</dbReference>
<dbReference type="EMBL" id="FPAS01000001">
    <property type="protein sequence ID" value="SFT42682.1"/>
    <property type="molecule type" value="Genomic_DNA"/>
</dbReference>
<dbReference type="InterPro" id="IPR018490">
    <property type="entry name" value="cNMP-bd_dom_sf"/>
</dbReference>
<protein>
    <submittedName>
        <fullName evidence="2">cAMP-binding domain of CRP or a regulatory subunit of cAMP-dependent protein kinases</fullName>
    </submittedName>
</protein>
<accession>A0A1I6XXF1</accession>
<dbReference type="Pfam" id="PF00027">
    <property type="entry name" value="cNMP_binding"/>
    <property type="match status" value="1"/>
</dbReference>
<keyword evidence="3" id="KW-1185">Reference proteome</keyword>
<dbReference type="CDD" id="cd00038">
    <property type="entry name" value="CAP_ED"/>
    <property type="match status" value="1"/>
</dbReference>
<name>A0A1I6XXF1_9FLAO</name>
<organism evidence="2 3">
    <name type="scientific">Lishizhenia tianjinensis</name>
    <dbReference type="NCBI Taxonomy" id="477690"/>
    <lineage>
        <taxon>Bacteria</taxon>
        <taxon>Pseudomonadati</taxon>
        <taxon>Bacteroidota</taxon>
        <taxon>Flavobacteriia</taxon>
        <taxon>Flavobacteriales</taxon>
        <taxon>Crocinitomicaceae</taxon>
        <taxon>Lishizhenia</taxon>
    </lineage>
</organism>
<evidence type="ECO:0000313" key="3">
    <source>
        <dbReference type="Proteomes" id="UP000236454"/>
    </source>
</evidence>
<keyword evidence="2" id="KW-0418">Kinase</keyword>
<evidence type="ECO:0000259" key="1">
    <source>
        <dbReference type="PROSITE" id="PS50042"/>
    </source>
</evidence>
<dbReference type="GO" id="GO:0016301">
    <property type="term" value="F:kinase activity"/>
    <property type="evidence" value="ECO:0007669"/>
    <property type="project" value="UniProtKB-KW"/>
</dbReference>
<dbReference type="SUPFAM" id="SSF51206">
    <property type="entry name" value="cAMP-binding domain-like"/>
    <property type="match status" value="1"/>
</dbReference>